<feature type="compositionally biased region" description="Polar residues" evidence="1">
    <location>
        <begin position="18"/>
        <end position="29"/>
    </location>
</feature>
<reference evidence="2 3" key="1">
    <citation type="journal article" date="2007" name="Nature">
        <title>Evolution of genes and genomes on the Drosophila phylogeny.</title>
        <authorList>
            <consortium name="Drosophila 12 Genomes Consortium"/>
            <person name="Clark A.G."/>
            <person name="Eisen M.B."/>
            <person name="Smith D.R."/>
            <person name="Bergman C.M."/>
            <person name="Oliver B."/>
            <person name="Markow T.A."/>
            <person name="Kaufman T.C."/>
            <person name="Kellis M."/>
            <person name="Gelbart W."/>
            <person name="Iyer V.N."/>
            <person name="Pollard D.A."/>
            <person name="Sackton T.B."/>
            <person name="Larracuente A.M."/>
            <person name="Singh N.D."/>
            <person name="Abad J.P."/>
            <person name="Abt D.N."/>
            <person name="Adryan B."/>
            <person name="Aguade M."/>
            <person name="Akashi H."/>
            <person name="Anderson W.W."/>
            <person name="Aquadro C.F."/>
            <person name="Ardell D.H."/>
            <person name="Arguello R."/>
            <person name="Artieri C.G."/>
            <person name="Barbash D.A."/>
            <person name="Barker D."/>
            <person name="Barsanti P."/>
            <person name="Batterham P."/>
            <person name="Batzoglou S."/>
            <person name="Begun D."/>
            <person name="Bhutkar A."/>
            <person name="Blanco E."/>
            <person name="Bosak S.A."/>
            <person name="Bradley R.K."/>
            <person name="Brand A.D."/>
            <person name="Brent M.R."/>
            <person name="Brooks A.N."/>
            <person name="Brown R.H."/>
            <person name="Butlin R.K."/>
            <person name="Caggese C."/>
            <person name="Calvi B.R."/>
            <person name="Bernardo de Carvalho A."/>
            <person name="Caspi A."/>
            <person name="Castrezana S."/>
            <person name="Celniker S.E."/>
            <person name="Chang J.L."/>
            <person name="Chapple C."/>
            <person name="Chatterji S."/>
            <person name="Chinwalla A."/>
            <person name="Civetta A."/>
            <person name="Clifton S.W."/>
            <person name="Comeron J.M."/>
            <person name="Costello J.C."/>
            <person name="Coyne J.A."/>
            <person name="Daub J."/>
            <person name="David R.G."/>
            <person name="Delcher A.L."/>
            <person name="Delehaunty K."/>
            <person name="Do C.B."/>
            <person name="Ebling H."/>
            <person name="Edwards K."/>
            <person name="Eickbush T."/>
            <person name="Evans J.D."/>
            <person name="Filipski A."/>
            <person name="Findeiss S."/>
            <person name="Freyhult E."/>
            <person name="Fulton L."/>
            <person name="Fulton R."/>
            <person name="Garcia A.C."/>
            <person name="Gardiner A."/>
            <person name="Garfield D.A."/>
            <person name="Garvin B.E."/>
            <person name="Gibson G."/>
            <person name="Gilbert D."/>
            <person name="Gnerre S."/>
            <person name="Godfrey J."/>
            <person name="Good R."/>
            <person name="Gotea V."/>
            <person name="Gravely B."/>
            <person name="Greenberg A.J."/>
            <person name="Griffiths-Jones S."/>
            <person name="Gross S."/>
            <person name="Guigo R."/>
            <person name="Gustafson E.A."/>
            <person name="Haerty W."/>
            <person name="Hahn M.W."/>
            <person name="Halligan D.L."/>
            <person name="Halpern A.L."/>
            <person name="Halter G.M."/>
            <person name="Han M.V."/>
            <person name="Heger A."/>
            <person name="Hillier L."/>
            <person name="Hinrichs A.S."/>
            <person name="Holmes I."/>
            <person name="Hoskins R.A."/>
            <person name="Hubisz M.J."/>
            <person name="Hultmark D."/>
            <person name="Huntley M.A."/>
            <person name="Jaffe D.B."/>
            <person name="Jagadeeshan S."/>
            <person name="Jeck W.R."/>
            <person name="Johnson J."/>
            <person name="Jones C.D."/>
            <person name="Jordan W.C."/>
            <person name="Karpen G.H."/>
            <person name="Kataoka E."/>
            <person name="Keightley P.D."/>
            <person name="Kheradpour P."/>
            <person name="Kirkness E.F."/>
            <person name="Koerich L.B."/>
            <person name="Kristiansen K."/>
            <person name="Kudrna D."/>
            <person name="Kulathinal R.J."/>
            <person name="Kumar S."/>
            <person name="Kwok R."/>
            <person name="Lander E."/>
            <person name="Langley C.H."/>
            <person name="Lapoint R."/>
            <person name="Lazzaro B.P."/>
            <person name="Lee S.J."/>
            <person name="Levesque L."/>
            <person name="Li R."/>
            <person name="Lin C.F."/>
            <person name="Lin M.F."/>
            <person name="Lindblad-Toh K."/>
            <person name="Llopart A."/>
            <person name="Long M."/>
            <person name="Low L."/>
            <person name="Lozovsky E."/>
            <person name="Lu J."/>
            <person name="Luo M."/>
            <person name="Machado C.A."/>
            <person name="Makalowski W."/>
            <person name="Marzo M."/>
            <person name="Matsuda M."/>
            <person name="Matzkin L."/>
            <person name="McAllister B."/>
            <person name="McBride C.S."/>
            <person name="McKernan B."/>
            <person name="McKernan K."/>
            <person name="Mendez-Lago M."/>
            <person name="Minx P."/>
            <person name="Mollenhauer M.U."/>
            <person name="Montooth K."/>
            <person name="Mount S.M."/>
            <person name="Mu X."/>
            <person name="Myers E."/>
            <person name="Negre B."/>
            <person name="Newfeld S."/>
            <person name="Nielsen R."/>
            <person name="Noor M.A."/>
            <person name="O'Grady P."/>
            <person name="Pachter L."/>
            <person name="Papaceit M."/>
            <person name="Parisi M.J."/>
            <person name="Parisi M."/>
            <person name="Parts L."/>
            <person name="Pedersen J.S."/>
            <person name="Pesole G."/>
            <person name="Phillippy A.M."/>
            <person name="Ponting C.P."/>
            <person name="Pop M."/>
            <person name="Porcelli D."/>
            <person name="Powell J.R."/>
            <person name="Prohaska S."/>
            <person name="Pruitt K."/>
            <person name="Puig M."/>
            <person name="Quesneville H."/>
            <person name="Ram K.R."/>
            <person name="Rand D."/>
            <person name="Rasmussen M.D."/>
            <person name="Reed L.K."/>
            <person name="Reenan R."/>
            <person name="Reily A."/>
            <person name="Remington K.A."/>
            <person name="Rieger T.T."/>
            <person name="Ritchie M.G."/>
            <person name="Robin C."/>
            <person name="Rogers Y.H."/>
            <person name="Rohde C."/>
            <person name="Rozas J."/>
            <person name="Rubenfield M.J."/>
            <person name="Ruiz A."/>
            <person name="Russo S."/>
            <person name="Salzberg S.L."/>
            <person name="Sanchez-Gracia A."/>
            <person name="Saranga D.J."/>
            <person name="Sato H."/>
            <person name="Schaeffer S.W."/>
            <person name="Schatz M.C."/>
            <person name="Schlenke T."/>
            <person name="Schwartz R."/>
            <person name="Segarra C."/>
            <person name="Singh R.S."/>
            <person name="Sirot L."/>
            <person name="Sirota M."/>
            <person name="Sisneros N.B."/>
            <person name="Smith C.D."/>
            <person name="Smith T.F."/>
            <person name="Spieth J."/>
            <person name="Stage D.E."/>
            <person name="Stark A."/>
            <person name="Stephan W."/>
            <person name="Strausberg R.L."/>
            <person name="Strempel S."/>
            <person name="Sturgill D."/>
            <person name="Sutton G."/>
            <person name="Sutton G.G."/>
            <person name="Tao W."/>
            <person name="Teichmann S."/>
            <person name="Tobari Y.N."/>
            <person name="Tomimura Y."/>
            <person name="Tsolas J.M."/>
            <person name="Valente V.L."/>
            <person name="Venter E."/>
            <person name="Venter J.C."/>
            <person name="Vicario S."/>
            <person name="Vieira F.G."/>
            <person name="Vilella A.J."/>
            <person name="Villasante A."/>
            <person name="Walenz B."/>
            <person name="Wang J."/>
            <person name="Wasserman M."/>
            <person name="Watts T."/>
            <person name="Wilson D."/>
            <person name="Wilson R.K."/>
            <person name="Wing R.A."/>
            <person name="Wolfner M.F."/>
            <person name="Wong A."/>
            <person name="Wong G.K."/>
            <person name="Wu C.I."/>
            <person name="Wu G."/>
            <person name="Yamamoto D."/>
            <person name="Yang H.P."/>
            <person name="Yang S.P."/>
            <person name="Yorke J.A."/>
            <person name="Yoshida K."/>
            <person name="Zdobnov E."/>
            <person name="Zhang P."/>
            <person name="Zhang Y."/>
            <person name="Zimin A.V."/>
            <person name="Baldwin J."/>
            <person name="Abdouelleil A."/>
            <person name="Abdulkadir J."/>
            <person name="Abebe A."/>
            <person name="Abera B."/>
            <person name="Abreu J."/>
            <person name="Acer S.C."/>
            <person name="Aftuck L."/>
            <person name="Alexander A."/>
            <person name="An P."/>
            <person name="Anderson E."/>
            <person name="Anderson S."/>
            <person name="Arachi H."/>
            <person name="Azer M."/>
            <person name="Bachantsang P."/>
            <person name="Barry A."/>
            <person name="Bayul T."/>
            <person name="Berlin A."/>
            <person name="Bessette D."/>
            <person name="Bloom T."/>
            <person name="Blye J."/>
            <person name="Boguslavskiy L."/>
            <person name="Bonnet C."/>
            <person name="Boukhgalter B."/>
            <person name="Bourzgui I."/>
            <person name="Brown A."/>
            <person name="Cahill P."/>
            <person name="Channer S."/>
            <person name="Cheshatsang Y."/>
            <person name="Chuda L."/>
            <person name="Citroen M."/>
            <person name="Collymore A."/>
            <person name="Cooke P."/>
            <person name="Costello M."/>
            <person name="D'Aco K."/>
            <person name="Daza R."/>
            <person name="De Haan G."/>
            <person name="DeGray S."/>
            <person name="DeMaso C."/>
            <person name="Dhargay N."/>
            <person name="Dooley K."/>
            <person name="Dooley E."/>
            <person name="Doricent M."/>
            <person name="Dorje P."/>
            <person name="Dorjee K."/>
            <person name="Dupes A."/>
            <person name="Elong R."/>
            <person name="Falk J."/>
            <person name="Farina A."/>
            <person name="Faro S."/>
            <person name="Ferguson D."/>
            <person name="Fisher S."/>
            <person name="Foley C.D."/>
            <person name="Franke A."/>
            <person name="Friedrich D."/>
            <person name="Gadbois L."/>
            <person name="Gearin G."/>
            <person name="Gearin C.R."/>
            <person name="Giannoukos G."/>
            <person name="Goode T."/>
            <person name="Graham J."/>
            <person name="Grandbois E."/>
            <person name="Grewal S."/>
            <person name="Gyaltsen K."/>
            <person name="Hafez N."/>
            <person name="Hagos B."/>
            <person name="Hall J."/>
            <person name="Henson C."/>
            <person name="Hollinger A."/>
            <person name="Honan T."/>
            <person name="Huard M.D."/>
            <person name="Hughes L."/>
            <person name="Hurhula B."/>
            <person name="Husby M.E."/>
            <person name="Kamat A."/>
            <person name="Kanga B."/>
            <person name="Kashin S."/>
            <person name="Khazanovich D."/>
            <person name="Kisner P."/>
            <person name="Lance K."/>
            <person name="Lara M."/>
            <person name="Lee W."/>
            <person name="Lennon N."/>
            <person name="Letendre F."/>
            <person name="LeVine R."/>
            <person name="Lipovsky A."/>
            <person name="Liu X."/>
            <person name="Liu J."/>
            <person name="Liu S."/>
            <person name="Lokyitsang T."/>
            <person name="Lokyitsang Y."/>
            <person name="Lubonja R."/>
            <person name="Lui A."/>
            <person name="MacDonald P."/>
            <person name="Magnisalis V."/>
            <person name="Maru K."/>
            <person name="Matthews C."/>
            <person name="McCusker W."/>
            <person name="McDonough S."/>
            <person name="Mehta T."/>
            <person name="Meldrim J."/>
            <person name="Meneus L."/>
            <person name="Mihai O."/>
            <person name="Mihalev A."/>
            <person name="Mihova T."/>
            <person name="Mittelman R."/>
            <person name="Mlenga V."/>
            <person name="Montmayeur A."/>
            <person name="Mulrain L."/>
            <person name="Navidi A."/>
            <person name="Naylor J."/>
            <person name="Negash T."/>
            <person name="Nguyen T."/>
            <person name="Nguyen N."/>
            <person name="Nicol R."/>
            <person name="Norbu C."/>
            <person name="Norbu N."/>
            <person name="Novod N."/>
            <person name="O'Neill B."/>
            <person name="Osman S."/>
            <person name="Markiewicz E."/>
            <person name="Oyono O.L."/>
            <person name="Patti C."/>
            <person name="Phunkhang P."/>
            <person name="Pierre F."/>
            <person name="Priest M."/>
            <person name="Raghuraman S."/>
            <person name="Rege F."/>
            <person name="Reyes R."/>
            <person name="Rise C."/>
            <person name="Rogov P."/>
            <person name="Ross K."/>
            <person name="Ryan E."/>
            <person name="Settipalli S."/>
            <person name="Shea T."/>
            <person name="Sherpa N."/>
            <person name="Shi L."/>
            <person name="Shih D."/>
            <person name="Sparrow T."/>
            <person name="Spaulding J."/>
            <person name="Stalker J."/>
            <person name="Stange-Thomann N."/>
            <person name="Stavropoulos S."/>
            <person name="Stone C."/>
            <person name="Strader C."/>
            <person name="Tesfaye S."/>
            <person name="Thomson T."/>
            <person name="Thoulutsang Y."/>
            <person name="Thoulutsang D."/>
            <person name="Topham K."/>
            <person name="Topping I."/>
            <person name="Tsamla T."/>
            <person name="Vassiliev H."/>
            <person name="Vo A."/>
            <person name="Wangchuk T."/>
            <person name="Wangdi T."/>
            <person name="Weiand M."/>
            <person name="Wilkinson J."/>
            <person name="Wilson A."/>
            <person name="Yadav S."/>
            <person name="Young G."/>
            <person name="Yu Q."/>
            <person name="Zembek L."/>
            <person name="Zhong D."/>
            <person name="Zimmer A."/>
            <person name="Zwirko Z."/>
            <person name="Jaffe D.B."/>
            <person name="Alvarez P."/>
            <person name="Brockman W."/>
            <person name="Butler J."/>
            <person name="Chin C."/>
            <person name="Gnerre S."/>
            <person name="Grabherr M."/>
            <person name="Kleber M."/>
            <person name="Mauceli E."/>
            <person name="MacCallum I."/>
        </authorList>
    </citation>
    <scope>NUCLEOTIDE SEQUENCE [LARGE SCALE GENOMIC DNA]</scope>
    <source>
        <strain evidence="3">Tucson 14030-0811.24</strain>
    </source>
</reference>
<dbReference type="EMBL" id="CH964272">
    <property type="protein sequence ID" value="KRG00177.1"/>
    <property type="molecule type" value="Genomic_DNA"/>
</dbReference>
<name>A0A0Q9X5Y4_DROWI</name>
<evidence type="ECO:0000313" key="3">
    <source>
        <dbReference type="Proteomes" id="UP000007798"/>
    </source>
</evidence>
<dbReference type="Proteomes" id="UP000007798">
    <property type="component" value="Unassembled WGS sequence"/>
</dbReference>
<gene>
    <name evidence="2" type="primary">Dwil\GK27140</name>
    <name evidence="2" type="ORF">Dwil_GK27140</name>
</gene>
<evidence type="ECO:0000313" key="2">
    <source>
        <dbReference type="EMBL" id="KRG00177.1"/>
    </source>
</evidence>
<keyword evidence="3" id="KW-1185">Reference proteome</keyword>
<feature type="compositionally biased region" description="Basic residues" evidence="1">
    <location>
        <begin position="30"/>
        <end position="40"/>
    </location>
</feature>
<dbReference type="InParanoid" id="A0A0Q9X5Y4"/>
<dbReference type="AlphaFoldDB" id="A0A0Q9X5Y4"/>
<protein>
    <submittedName>
        <fullName evidence="2">Uncharacterized protein</fullName>
    </submittedName>
</protein>
<feature type="region of interest" description="Disordered" evidence="1">
    <location>
        <begin position="15"/>
        <end position="46"/>
    </location>
</feature>
<evidence type="ECO:0000256" key="1">
    <source>
        <dbReference type="SAM" id="MobiDB-lite"/>
    </source>
</evidence>
<sequence>MYSFNLWVNQRPIDYRKTQPSQPSQTKLSTHTHTHTHTQRPKSIEEHVGSTRVCGLLSLPTLVLSSCIK</sequence>
<organism evidence="2 3">
    <name type="scientific">Drosophila willistoni</name>
    <name type="common">Fruit fly</name>
    <dbReference type="NCBI Taxonomy" id="7260"/>
    <lineage>
        <taxon>Eukaryota</taxon>
        <taxon>Metazoa</taxon>
        <taxon>Ecdysozoa</taxon>
        <taxon>Arthropoda</taxon>
        <taxon>Hexapoda</taxon>
        <taxon>Insecta</taxon>
        <taxon>Pterygota</taxon>
        <taxon>Neoptera</taxon>
        <taxon>Endopterygota</taxon>
        <taxon>Diptera</taxon>
        <taxon>Brachycera</taxon>
        <taxon>Muscomorpha</taxon>
        <taxon>Ephydroidea</taxon>
        <taxon>Drosophilidae</taxon>
        <taxon>Drosophila</taxon>
        <taxon>Sophophora</taxon>
    </lineage>
</organism>
<accession>A0A0Q9X5Y4</accession>
<proteinExistence type="predicted"/>